<feature type="transmembrane region" description="Helical" evidence="1">
    <location>
        <begin position="5"/>
        <end position="24"/>
    </location>
</feature>
<keyword evidence="1" id="KW-1133">Transmembrane helix</keyword>
<evidence type="ECO:0000256" key="1">
    <source>
        <dbReference type="SAM" id="Phobius"/>
    </source>
</evidence>
<dbReference type="GO" id="GO:0080120">
    <property type="term" value="P:CAAX-box protein maturation"/>
    <property type="evidence" value="ECO:0007669"/>
    <property type="project" value="UniProtKB-ARBA"/>
</dbReference>
<sequence>MLLRYILVVFVYFACVLSPLFPWFPSSHQSTAYINTYTAVFFATVIIIGLLLLPERRMERSMRASWGESIAWAICGIFILYVLQIAAALINNLILGQPLSSEHTADIVKMAKTAPLFIFAVSVIGPILEEIVFRKILFGSLKKVIGFIFSAVISSLVFAAGHFDFSHLLIYFVIGFFLCYAYHKTGRIWVTMFMHAAMNTIVVLLTMNARLPDTTGWIHWLL</sequence>
<feature type="transmembrane region" description="Helical" evidence="1">
    <location>
        <begin position="36"/>
        <end position="54"/>
    </location>
</feature>
<keyword evidence="1" id="KW-0472">Membrane</keyword>
<keyword evidence="4" id="KW-1185">Reference proteome</keyword>
<keyword evidence="1" id="KW-0812">Transmembrane</keyword>
<evidence type="ECO:0000313" key="3">
    <source>
        <dbReference type="EMBL" id="KLI02069.1"/>
    </source>
</evidence>
<dbReference type="EMBL" id="AFVQ02000134">
    <property type="protein sequence ID" value="KLI02069.1"/>
    <property type="molecule type" value="Genomic_DNA"/>
</dbReference>
<evidence type="ECO:0000313" key="4">
    <source>
        <dbReference type="Proteomes" id="UP000035553"/>
    </source>
</evidence>
<dbReference type="OrthoDB" id="2194912at2"/>
<comment type="caution">
    <text evidence="3">The sequence shown here is derived from an EMBL/GenBank/DDBJ whole genome shotgun (WGS) entry which is preliminary data.</text>
</comment>
<dbReference type="GO" id="GO:0004175">
    <property type="term" value="F:endopeptidase activity"/>
    <property type="evidence" value="ECO:0007669"/>
    <property type="project" value="UniProtKB-ARBA"/>
</dbReference>
<organism evidence="3 4">
    <name type="scientific">Sporolactobacillus inulinus CASD</name>
    <dbReference type="NCBI Taxonomy" id="1069536"/>
    <lineage>
        <taxon>Bacteria</taxon>
        <taxon>Bacillati</taxon>
        <taxon>Bacillota</taxon>
        <taxon>Bacilli</taxon>
        <taxon>Bacillales</taxon>
        <taxon>Sporolactobacillaceae</taxon>
        <taxon>Sporolactobacillus</taxon>
    </lineage>
</organism>
<dbReference type="Proteomes" id="UP000035553">
    <property type="component" value="Unassembled WGS sequence"/>
</dbReference>
<dbReference type="RefSeq" id="WP_010023602.1">
    <property type="nucleotide sequence ID" value="NZ_AFVQ02000134.1"/>
</dbReference>
<dbReference type="PANTHER" id="PTHR36435:SF6">
    <property type="entry name" value="ABORTIVE INFECTION PROTEIN"/>
    <property type="match status" value="1"/>
</dbReference>
<feature type="transmembrane region" description="Helical" evidence="1">
    <location>
        <begin position="140"/>
        <end position="159"/>
    </location>
</feature>
<feature type="domain" description="CAAX prenyl protease 2/Lysostaphin resistance protein A-like" evidence="2">
    <location>
        <begin position="114"/>
        <end position="201"/>
    </location>
</feature>
<evidence type="ECO:0000259" key="2">
    <source>
        <dbReference type="Pfam" id="PF02517"/>
    </source>
</evidence>
<dbReference type="AlphaFoldDB" id="A0A0U1QMN4"/>
<dbReference type="PANTHER" id="PTHR36435">
    <property type="entry name" value="SLR1288 PROTEIN"/>
    <property type="match status" value="1"/>
</dbReference>
<gene>
    <name evidence="3" type="ORF">SINU_10180</name>
</gene>
<feature type="transmembrane region" description="Helical" evidence="1">
    <location>
        <begin position="110"/>
        <end position="128"/>
    </location>
</feature>
<proteinExistence type="predicted"/>
<dbReference type="InterPro" id="IPR052710">
    <property type="entry name" value="CAAX_protease"/>
</dbReference>
<dbReference type="Pfam" id="PF02517">
    <property type="entry name" value="Rce1-like"/>
    <property type="match status" value="1"/>
</dbReference>
<reference evidence="3 4" key="1">
    <citation type="journal article" date="2011" name="J. Bacteriol.">
        <title>Draft genome sequence of Sporolactobacillus inulinus strain CASD, an efficient D-lactic acid-producing bacterium with high-concentration lactate tolerance capability.</title>
        <authorList>
            <person name="Yu B."/>
            <person name="Su F."/>
            <person name="Wang L."/>
            <person name="Xu K."/>
            <person name="Zhao B."/>
            <person name="Xu P."/>
        </authorList>
    </citation>
    <scope>NUCLEOTIDE SEQUENCE [LARGE SCALE GENOMIC DNA]</scope>
    <source>
        <strain evidence="3 4">CASD</strain>
    </source>
</reference>
<feature type="transmembrane region" description="Helical" evidence="1">
    <location>
        <begin position="189"/>
        <end position="207"/>
    </location>
</feature>
<accession>A0A0U1QMN4</accession>
<feature type="transmembrane region" description="Helical" evidence="1">
    <location>
        <begin position="66"/>
        <end position="90"/>
    </location>
</feature>
<feature type="transmembrane region" description="Helical" evidence="1">
    <location>
        <begin position="165"/>
        <end position="182"/>
    </location>
</feature>
<protein>
    <recommendedName>
        <fullName evidence="2">CAAX prenyl protease 2/Lysostaphin resistance protein A-like domain-containing protein</fullName>
    </recommendedName>
</protein>
<dbReference type="InterPro" id="IPR003675">
    <property type="entry name" value="Rce1/LyrA-like_dom"/>
</dbReference>
<name>A0A0U1QMN4_9BACL</name>
<dbReference type="STRING" id="1069536.SINU_10180"/>